<dbReference type="InParanoid" id="A0A0D2GJY1"/>
<comment type="caution">
    <text evidence="1">The sequence shown here is derived from an EMBL/GenBank/DDBJ whole genome shotgun (WGS) entry which is preliminary data.</text>
</comment>
<sequence length="59" mass="6780">MCREASLHLKDLYNYLYRNLYPKGSLVIFALALERALKALLLSQNQSSIIGEVMIFLFS</sequence>
<organism evidence="1 2">
    <name type="scientific">Dethiosulfatarculus sandiegensis</name>
    <dbReference type="NCBI Taxonomy" id="1429043"/>
    <lineage>
        <taxon>Bacteria</taxon>
        <taxon>Pseudomonadati</taxon>
        <taxon>Thermodesulfobacteriota</taxon>
        <taxon>Desulfarculia</taxon>
        <taxon>Desulfarculales</taxon>
        <taxon>Desulfarculaceae</taxon>
        <taxon>Dethiosulfatarculus</taxon>
    </lineage>
</organism>
<dbReference type="EMBL" id="AZAC01000005">
    <property type="protein sequence ID" value="KIX15047.1"/>
    <property type="molecule type" value="Genomic_DNA"/>
</dbReference>
<name>A0A0D2GJY1_9BACT</name>
<reference evidence="1 2" key="1">
    <citation type="submission" date="2013-11" db="EMBL/GenBank/DDBJ databases">
        <title>Metagenomic analysis of a methanogenic consortium involved in long chain n-alkane degradation.</title>
        <authorList>
            <person name="Davidova I.A."/>
            <person name="Callaghan A.V."/>
            <person name="Wawrik B."/>
            <person name="Pruitt S."/>
            <person name="Marks C."/>
            <person name="Duncan K.E."/>
            <person name="Suflita J.M."/>
        </authorList>
    </citation>
    <scope>NUCLEOTIDE SEQUENCE [LARGE SCALE GENOMIC DNA]</scope>
    <source>
        <strain evidence="1 2">SPR</strain>
    </source>
</reference>
<dbReference type="AlphaFoldDB" id="A0A0D2GJY1"/>
<dbReference type="STRING" id="1429043.X474_05875"/>
<dbReference type="Proteomes" id="UP000032233">
    <property type="component" value="Unassembled WGS sequence"/>
</dbReference>
<protein>
    <submittedName>
        <fullName evidence="1">Uncharacterized protein</fullName>
    </submittedName>
</protein>
<evidence type="ECO:0000313" key="1">
    <source>
        <dbReference type="EMBL" id="KIX15047.1"/>
    </source>
</evidence>
<accession>A0A0D2GJY1</accession>
<gene>
    <name evidence="1" type="ORF">X474_05875</name>
</gene>
<keyword evidence="2" id="KW-1185">Reference proteome</keyword>
<proteinExistence type="predicted"/>
<evidence type="ECO:0000313" key="2">
    <source>
        <dbReference type="Proteomes" id="UP000032233"/>
    </source>
</evidence>